<dbReference type="Gene3D" id="3.40.50.1820">
    <property type="entry name" value="alpha/beta hydrolase"/>
    <property type="match status" value="1"/>
</dbReference>
<dbReference type="InterPro" id="IPR005944">
    <property type="entry name" value="Pro_iminopeptidase"/>
</dbReference>
<dbReference type="InterPro" id="IPR013595">
    <property type="entry name" value="Pept_S33_TAP-like_C"/>
</dbReference>
<dbReference type="GO" id="GO:0006508">
    <property type="term" value="P:proteolysis"/>
    <property type="evidence" value="ECO:0007669"/>
    <property type="project" value="InterPro"/>
</dbReference>
<dbReference type="Proteomes" id="UP000194873">
    <property type="component" value="Unassembled WGS sequence"/>
</dbReference>
<accession>A0A243W529</accession>
<comment type="caution">
    <text evidence="4">The sequence shown here is derived from an EMBL/GenBank/DDBJ whole genome shotgun (WGS) entry which is preliminary data.</text>
</comment>
<feature type="domain" description="AB hydrolase-1" evidence="2">
    <location>
        <begin position="110"/>
        <end position="223"/>
    </location>
</feature>
<organism evidence="4 5">
    <name type="scientific">Hymenobacter crusticola</name>
    <dbReference type="NCBI Taxonomy" id="1770526"/>
    <lineage>
        <taxon>Bacteria</taxon>
        <taxon>Pseudomonadati</taxon>
        <taxon>Bacteroidota</taxon>
        <taxon>Cytophagia</taxon>
        <taxon>Cytophagales</taxon>
        <taxon>Hymenobacteraceae</taxon>
        <taxon>Hymenobacter</taxon>
    </lineage>
</organism>
<evidence type="ECO:0000259" key="2">
    <source>
        <dbReference type="Pfam" id="PF00561"/>
    </source>
</evidence>
<dbReference type="OrthoDB" id="4510475at2"/>
<gene>
    <name evidence="4" type="ORF">BXP70_28495</name>
</gene>
<dbReference type="GO" id="GO:0004177">
    <property type="term" value="F:aminopeptidase activity"/>
    <property type="evidence" value="ECO:0007669"/>
    <property type="project" value="UniProtKB-EC"/>
</dbReference>
<evidence type="ECO:0000313" key="4">
    <source>
        <dbReference type="EMBL" id="OUJ67773.1"/>
    </source>
</evidence>
<dbReference type="Pfam" id="PF00561">
    <property type="entry name" value="Abhydrolase_1"/>
    <property type="match status" value="1"/>
</dbReference>
<dbReference type="EMBL" id="MTSE01000063">
    <property type="protein sequence ID" value="OUJ67773.1"/>
    <property type="molecule type" value="Genomic_DNA"/>
</dbReference>
<name>A0A243W529_9BACT</name>
<sequence length="477" mass="53440">MKTIPLTLLFLLHFGLLAFSQAYHPVLEPAVCPIKTDPRLVVKYGYLVVPENRQRPHGRKVKIPYLFVRRPDQDARRRVSLFTTGGPGYSTTANIDSIGYQSGLLKYGGTILFDQRGTKRAQPCLDCPGVEEAIKRSYRTGLNQDSLTRLAVKACRQNFTRQGIDLSAYNTLESAEDINDLRLALQLDSLNLIGISYSGGLMLTVARTHPEAVRSLLLNSPLPGYVRYEEDGLLNINEALEQVFSDATAADPARAALRSRFHAYFTSITGKKFTLNYLEKDTRDSLRITYTKQELLDAVVNRLNSTQVHTLPVVIDDLVQGRHRAYVREVLDATFAGDPALSLGMRYSVYCSEQIAYANPAVEKQQHQVLPWLAGYGFNNVNHALCACWNVKPEPPAVKDPVYSAVPALVAAGDLDPLCRPFYNQLIKRYLPNAQLLLLHNQGHGPSYTVDGIDYVERFLAHPYQRLMSTSKDLRIE</sequence>
<dbReference type="Pfam" id="PF08386">
    <property type="entry name" value="Abhydrolase_4"/>
    <property type="match status" value="1"/>
</dbReference>
<reference evidence="4 5" key="1">
    <citation type="submission" date="2017-01" db="EMBL/GenBank/DDBJ databases">
        <title>A new Hymenobacter.</title>
        <authorList>
            <person name="Liang Y."/>
            <person name="Feng F."/>
        </authorList>
    </citation>
    <scope>NUCLEOTIDE SEQUENCE [LARGE SCALE GENOMIC DNA]</scope>
    <source>
        <strain evidence="4">MIMBbqt21</strain>
    </source>
</reference>
<evidence type="ECO:0000259" key="3">
    <source>
        <dbReference type="Pfam" id="PF08386"/>
    </source>
</evidence>
<dbReference type="RefSeq" id="WP_086597508.1">
    <property type="nucleotide sequence ID" value="NZ_MTSE01000063.1"/>
</dbReference>
<protein>
    <recommendedName>
        <fullName evidence="1">Proline iminopeptidase</fullName>
    </recommendedName>
</protein>
<keyword evidence="4" id="KW-0378">Hydrolase</keyword>
<feature type="domain" description="Peptidase S33 tripeptidyl aminopeptidase-like C-terminal" evidence="3">
    <location>
        <begin position="383"/>
        <end position="447"/>
    </location>
</feature>
<dbReference type="GO" id="GO:0005737">
    <property type="term" value="C:cytoplasm"/>
    <property type="evidence" value="ECO:0007669"/>
    <property type="project" value="InterPro"/>
</dbReference>
<dbReference type="SUPFAM" id="SSF53474">
    <property type="entry name" value="alpha/beta-Hydrolases"/>
    <property type="match status" value="1"/>
</dbReference>
<keyword evidence="5" id="KW-1185">Reference proteome</keyword>
<dbReference type="InterPro" id="IPR029058">
    <property type="entry name" value="AB_hydrolase_fold"/>
</dbReference>
<dbReference type="PANTHER" id="PTHR43722">
    <property type="entry name" value="PROLINE IMINOPEPTIDASE"/>
    <property type="match status" value="1"/>
</dbReference>
<evidence type="ECO:0000313" key="5">
    <source>
        <dbReference type="Proteomes" id="UP000194873"/>
    </source>
</evidence>
<dbReference type="PANTHER" id="PTHR43722:SF1">
    <property type="entry name" value="PROLINE IMINOPEPTIDASE"/>
    <property type="match status" value="1"/>
</dbReference>
<proteinExistence type="predicted"/>
<dbReference type="AlphaFoldDB" id="A0A243W529"/>
<dbReference type="InterPro" id="IPR000073">
    <property type="entry name" value="AB_hydrolase_1"/>
</dbReference>
<evidence type="ECO:0000256" key="1">
    <source>
        <dbReference type="ARBA" id="ARBA00021843"/>
    </source>
</evidence>